<dbReference type="GO" id="GO:0008654">
    <property type="term" value="P:phospholipid biosynthetic process"/>
    <property type="evidence" value="ECO:0007669"/>
    <property type="project" value="TreeGrafter"/>
</dbReference>
<feature type="compositionally biased region" description="Polar residues" evidence="1">
    <location>
        <begin position="96"/>
        <end position="118"/>
    </location>
</feature>
<accession>A0A5C3MYR9</accession>
<dbReference type="InterPro" id="IPR052744">
    <property type="entry name" value="GPAT/DAPAT"/>
</dbReference>
<evidence type="ECO:0000259" key="2">
    <source>
        <dbReference type="SMART" id="SM00563"/>
    </source>
</evidence>
<dbReference type="AlphaFoldDB" id="A0A5C3MYR9"/>
<dbReference type="GO" id="GO:0004366">
    <property type="term" value="F:glycerol-3-phosphate O-acyltransferase activity"/>
    <property type="evidence" value="ECO:0007669"/>
    <property type="project" value="TreeGrafter"/>
</dbReference>
<dbReference type="Pfam" id="PF01553">
    <property type="entry name" value="Acyltransferase"/>
    <property type="match status" value="1"/>
</dbReference>
<dbReference type="EMBL" id="ML213513">
    <property type="protein sequence ID" value="TFK50350.1"/>
    <property type="molecule type" value="Genomic_DNA"/>
</dbReference>
<sequence>MELKLVYRVLRKISDWALSEFYSEVYVEGQENVPQAGPLIVVASHHNEIIDIATLAATIPHRRPLCFWAKSTMFKNPLSRAILTSSGTIPVHRNPDSASALPTTAPSHNNNDNKPSAKSLFASTSETLSRGEVVGVFPEGTSYTEPRIVQVKEGAAWAAVEYVRWSKGEGEGTGKGELRIVPVGIVYTDKARFRSRVCVRYGEPVDLSGYTERILSALASDEDLRSVVRELTMEIEERMVRLTINAPDWDMLYISRMIQDIQWPGDRDVPLPDFVPVSQRITNALASSPNPHLNQAVLKYYSLLRYIGLSHSTLSSLLPSAYLSPERAPLLPSASTLSVTRALRIFVSQILITVLHPRFMLFVPPLMVHIPAYVLGNLAARLLATKGEEEGIAQYKVIVGGLGRGIGLGAAGAGVARFLKRLACTGTVSSSPSRLDLVRRASKWMLCGSGWMGRAKEVVGVAGVVYLVGWALVRWHNALVDGNYRQWKKLRASYTLFAGLLSSPLPPEELAQYYTPPPPVVNPFIKRREPMVTVERAEVKPVRARRLVREVLVARREAEAAMEGWSDRFRVN</sequence>
<feature type="region of interest" description="Disordered" evidence="1">
    <location>
        <begin position="89"/>
        <end position="118"/>
    </location>
</feature>
<dbReference type="OrthoDB" id="1044435at2759"/>
<name>A0A5C3MYR9_9AGAM</name>
<reference evidence="3 4" key="1">
    <citation type="journal article" date="2019" name="Nat. Ecol. Evol.">
        <title>Megaphylogeny resolves global patterns of mushroom evolution.</title>
        <authorList>
            <person name="Varga T."/>
            <person name="Krizsan K."/>
            <person name="Foldi C."/>
            <person name="Dima B."/>
            <person name="Sanchez-Garcia M."/>
            <person name="Sanchez-Ramirez S."/>
            <person name="Szollosi G.J."/>
            <person name="Szarkandi J.G."/>
            <person name="Papp V."/>
            <person name="Albert L."/>
            <person name="Andreopoulos W."/>
            <person name="Angelini C."/>
            <person name="Antonin V."/>
            <person name="Barry K.W."/>
            <person name="Bougher N.L."/>
            <person name="Buchanan P."/>
            <person name="Buyck B."/>
            <person name="Bense V."/>
            <person name="Catcheside P."/>
            <person name="Chovatia M."/>
            <person name="Cooper J."/>
            <person name="Damon W."/>
            <person name="Desjardin D."/>
            <person name="Finy P."/>
            <person name="Geml J."/>
            <person name="Haridas S."/>
            <person name="Hughes K."/>
            <person name="Justo A."/>
            <person name="Karasinski D."/>
            <person name="Kautmanova I."/>
            <person name="Kiss B."/>
            <person name="Kocsube S."/>
            <person name="Kotiranta H."/>
            <person name="LaButti K.M."/>
            <person name="Lechner B.E."/>
            <person name="Liimatainen K."/>
            <person name="Lipzen A."/>
            <person name="Lukacs Z."/>
            <person name="Mihaltcheva S."/>
            <person name="Morgado L.N."/>
            <person name="Niskanen T."/>
            <person name="Noordeloos M.E."/>
            <person name="Ohm R.A."/>
            <person name="Ortiz-Santana B."/>
            <person name="Ovrebo C."/>
            <person name="Racz N."/>
            <person name="Riley R."/>
            <person name="Savchenko A."/>
            <person name="Shiryaev A."/>
            <person name="Soop K."/>
            <person name="Spirin V."/>
            <person name="Szebenyi C."/>
            <person name="Tomsovsky M."/>
            <person name="Tulloss R.E."/>
            <person name="Uehling J."/>
            <person name="Grigoriev I.V."/>
            <person name="Vagvolgyi C."/>
            <person name="Papp T."/>
            <person name="Martin F.M."/>
            <person name="Miettinen O."/>
            <person name="Hibbett D.S."/>
            <person name="Nagy L.G."/>
        </authorList>
    </citation>
    <scope>NUCLEOTIDE SEQUENCE [LARGE SCALE GENOMIC DNA]</scope>
    <source>
        <strain evidence="3 4">OMC1185</strain>
    </source>
</reference>
<organism evidence="3 4">
    <name type="scientific">Heliocybe sulcata</name>
    <dbReference type="NCBI Taxonomy" id="5364"/>
    <lineage>
        <taxon>Eukaryota</taxon>
        <taxon>Fungi</taxon>
        <taxon>Dikarya</taxon>
        <taxon>Basidiomycota</taxon>
        <taxon>Agaricomycotina</taxon>
        <taxon>Agaricomycetes</taxon>
        <taxon>Gloeophyllales</taxon>
        <taxon>Gloeophyllaceae</taxon>
        <taxon>Heliocybe</taxon>
    </lineage>
</organism>
<dbReference type="SUPFAM" id="SSF69593">
    <property type="entry name" value="Glycerol-3-phosphate (1)-acyltransferase"/>
    <property type="match status" value="1"/>
</dbReference>
<evidence type="ECO:0000256" key="1">
    <source>
        <dbReference type="SAM" id="MobiDB-lite"/>
    </source>
</evidence>
<keyword evidence="4" id="KW-1185">Reference proteome</keyword>
<dbReference type="SMART" id="SM00563">
    <property type="entry name" value="PlsC"/>
    <property type="match status" value="1"/>
</dbReference>
<dbReference type="PANTHER" id="PTHR31605:SF0">
    <property type="entry name" value="GLYCEROL-3-PHOSPHATE O-ACYLTRANSFERASE 1"/>
    <property type="match status" value="1"/>
</dbReference>
<dbReference type="Proteomes" id="UP000305948">
    <property type="component" value="Unassembled WGS sequence"/>
</dbReference>
<evidence type="ECO:0000313" key="3">
    <source>
        <dbReference type="EMBL" id="TFK50350.1"/>
    </source>
</evidence>
<gene>
    <name evidence="3" type="ORF">OE88DRAFT_1808699</name>
</gene>
<dbReference type="STRING" id="5364.A0A5C3MYR9"/>
<dbReference type="CDD" id="cd07992">
    <property type="entry name" value="LPLAT_AAK14816-like"/>
    <property type="match status" value="1"/>
</dbReference>
<dbReference type="PANTHER" id="PTHR31605">
    <property type="entry name" value="GLYCEROL-3-PHOSPHATE O-ACYLTRANSFERASE 1"/>
    <property type="match status" value="1"/>
</dbReference>
<evidence type="ECO:0000313" key="4">
    <source>
        <dbReference type="Proteomes" id="UP000305948"/>
    </source>
</evidence>
<protein>
    <recommendedName>
        <fullName evidence="2">Phospholipid/glycerol acyltransferase domain-containing protein</fullName>
    </recommendedName>
</protein>
<dbReference type="InterPro" id="IPR002123">
    <property type="entry name" value="Plipid/glycerol_acylTrfase"/>
</dbReference>
<proteinExistence type="predicted"/>
<feature type="domain" description="Phospholipid/glycerol acyltransferase" evidence="2">
    <location>
        <begin position="39"/>
        <end position="188"/>
    </location>
</feature>
<dbReference type="GO" id="GO:0016287">
    <property type="term" value="F:glycerone-phosphate O-acyltransferase activity"/>
    <property type="evidence" value="ECO:0007669"/>
    <property type="project" value="TreeGrafter"/>
</dbReference>